<evidence type="ECO:0000313" key="4">
    <source>
        <dbReference type="Proteomes" id="UP000239415"/>
    </source>
</evidence>
<protein>
    <recommendedName>
        <fullName evidence="5">Integral membrane protein</fullName>
    </recommendedName>
</protein>
<accession>A0A2T0K8Y7</accession>
<dbReference type="AlphaFoldDB" id="A0A2T0K8Y7"/>
<keyword evidence="2" id="KW-0812">Transmembrane</keyword>
<feature type="transmembrane region" description="Helical" evidence="2">
    <location>
        <begin position="175"/>
        <end position="194"/>
    </location>
</feature>
<keyword evidence="4" id="KW-1185">Reference proteome</keyword>
<keyword evidence="2" id="KW-1133">Transmembrane helix</keyword>
<dbReference type="EMBL" id="PVMZ01000010">
    <property type="protein sequence ID" value="PRX19527.1"/>
    <property type="molecule type" value="Genomic_DNA"/>
</dbReference>
<feature type="transmembrane region" description="Helical" evidence="2">
    <location>
        <begin position="333"/>
        <end position="356"/>
    </location>
</feature>
<feature type="region of interest" description="Disordered" evidence="1">
    <location>
        <begin position="396"/>
        <end position="456"/>
    </location>
</feature>
<sequence length="543" mass="57007">MSVRLWHRPARADLIAAGVAVSLVMVAAVTGGVLHLLGRPVHASAAPLFAHWLPHVGPGSPLALLTALLVWWYGPALAARSSWPRLLGLSYLAAVTWTLSLALIDGWQRGAAGRLTTSHEYLHEVPGVSDIPAMLSGFSSRILDFQLDSWTTHVSGHPPGALLVFVWLDRAGLGGGAWAGLLCVLTAALVAVAVPHTVRLLGSDEAARAVLPFVVLFPGAIWSGVSADGLFAGVTASGVALLAHGVTRGSALGALAGGGLLAFGCYLSYGLVLMGPIALAVVLAGRRRRTAGWTFGGALPVVVAFTAAGFFWPTGYRLVIERYYQGIAADRAYGYWVWADLALVAVAAGPVAAVIVRRAVLAAWRADTVLPLFLARTNVLSTGCLFFSRRTNVLSAQSPSHPARTNVLSTETPPAPDRTNVLSAEPPSPLDRTNVLSTETPSPPDRTNVLSTKSLSPPGRTNVLSAHAADPSAAWLLPLAAATAILAADLSGYSKAEVERIWLPFTVWLMAGAALIPAADRRMWLAVQAAVALTINHLLLTHW</sequence>
<dbReference type="RefSeq" id="WP_203737080.1">
    <property type="nucleotide sequence ID" value="NZ_BOMO01000049.1"/>
</dbReference>
<gene>
    <name evidence="3" type="ORF">CLV67_110279</name>
</gene>
<evidence type="ECO:0000313" key="3">
    <source>
        <dbReference type="EMBL" id="PRX19527.1"/>
    </source>
</evidence>
<feature type="transmembrane region" description="Helical" evidence="2">
    <location>
        <begin position="260"/>
        <end position="284"/>
    </location>
</feature>
<keyword evidence="2" id="KW-0472">Membrane</keyword>
<feature type="transmembrane region" description="Helical" evidence="2">
    <location>
        <begin position="291"/>
        <end position="313"/>
    </location>
</feature>
<comment type="caution">
    <text evidence="3">The sequence shown here is derived from an EMBL/GenBank/DDBJ whole genome shotgun (WGS) entry which is preliminary data.</text>
</comment>
<evidence type="ECO:0000256" key="2">
    <source>
        <dbReference type="SAM" id="Phobius"/>
    </source>
</evidence>
<evidence type="ECO:0000256" key="1">
    <source>
        <dbReference type="SAM" id="MobiDB-lite"/>
    </source>
</evidence>
<feature type="transmembrane region" description="Helical" evidence="2">
    <location>
        <begin position="86"/>
        <end position="104"/>
    </location>
</feature>
<name>A0A2T0K8Y7_9ACTN</name>
<dbReference type="Proteomes" id="UP000239415">
    <property type="component" value="Unassembled WGS sequence"/>
</dbReference>
<organism evidence="3 4">
    <name type="scientific">Actinoplanes italicus</name>
    <dbReference type="NCBI Taxonomy" id="113567"/>
    <lineage>
        <taxon>Bacteria</taxon>
        <taxon>Bacillati</taxon>
        <taxon>Actinomycetota</taxon>
        <taxon>Actinomycetes</taxon>
        <taxon>Micromonosporales</taxon>
        <taxon>Micromonosporaceae</taxon>
        <taxon>Actinoplanes</taxon>
    </lineage>
</organism>
<feature type="transmembrane region" description="Helical" evidence="2">
    <location>
        <begin position="206"/>
        <end position="225"/>
    </location>
</feature>
<feature type="transmembrane region" description="Helical" evidence="2">
    <location>
        <begin position="12"/>
        <end position="36"/>
    </location>
</feature>
<evidence type="ECO:0008006" key="5">
    <source>
        <dbReference type="Google" id="ProtNLM"/>
    </source>
</evidence>
<reference evidence="3 4" key="1">
    <citation type="submission" date="2018-03" db="EMBL/GenBank/DDBJ databases">
        <title>Genomic Encyclopedia of Archaeal and Bacterial Type Strains, Phase II (KMG-II): from individual species to whole genera.</title>
        <authorList>
            <person name="Goeker M."/>
        </authorList>
    </citation>
    <scope>NUCLEOTIDE SEQUENCE [LARGE SCALE GENOMIC DNA]</scope>
    <source>
        <strain evidence="3 4">DSM 43146</strain>
    </source>
</reference>
<proteinExistence type="predicted"/>
<feature type="transmembrane region" description="Helical" evidence="2">
    <location>
        <begin position="56"/>
        <end position="74"/>
    </location>
</feature>
<feature type="transmembrane region" description="Helical" evidence="2">
    <location>
        <begin position="523"/>
        <end position="540"/>
    </location>
</feature>
<feature type="transmembrane region" description="Helical" evidence="2">
    <location>
        <begin position="501"/>
        <end position="517"/>
    </location>
</feature>